<name>D4DMB8_NEIEG</name>
<sequence>MIGRLKGKLDAITRSFEFMADELTFDMGRLEKKSVMQSDGPTP</sequence>
<gene>
    <name evidence="1" type="ORF">NEIELOOT_00185</name>
</gene>
<reference evidence="1 2" key="1">
    <citation type="submission" date="2010-02" db="EMBL/GenBank/DDBJ databases">
        <authorList>
            <person name="Weinstock G."/>
            <person name="Sodergren E."/>
            <person name="Clifton S."/>
            <person name="Fulton L."/>
            <person name="Fulton B."/>
            <person name="Courtney L."/>
            <person name="Fronick C."/>
            <person name="Harrison M."/>
            <person name="Strong C."/>
            <person name="Farmer C."/>
            <person name="Delahaunty K."/>
            <person name="Markovic C."/>
            <person name="Hall O."/>
            <person name="Minx P."/>
            <person name="Tomlinson C."/>
            <person name="Mitreva M."/>
            <person name="Nelson J."/>
            <person name="Hou S."/>
            <person name="Wollam A."/>
            <person name="Pepin K.H."/>
            <person name="Johnson M."/>
            <person name="Bhonagiri V."/>
            <person name="Zhang X."/>
            <person name="Suruliraj S."/>
            <person name="Warren W."/>
            <person name="Chinwalla A."/>
            <person name="Mardis E.R."/>
            <person name="Wilson R.K."/>
        </authorList>
    </citation>
    <scope>NUCLEOTIDE SEQUENCE [LARGE SCALE GENOMIC DNA]</scope>
    <source>
        <strain evidence="1 2">ATCC 29315</strain>
    </source>
</reference>
<proteinExistence type="predicted"/>
<evidence type="ECO:0000313" key="2">
    <source>
        <dbReference type="Proteomes" id="UP000005536"/>
    </source>
</evidence>
<protein>
    <submittedName>
        <fullName evidence="1">Uncharacterized protein</fullName>
    </submittedName>
</protein>
<organism evidence="1 2">
    <name type="scientific">Neisseria elongata subsp. glycolytica ATCC 29315</name>
    <dbReference type="NCBI Taxonomy" id="546263"/>
    <lineage>
        <taxon>Bacteria</taxon>
        <taxon>Pseudomonadati</taxon>
        <taxon>Pseudomonadota</taxon>
        <taxon>Betaproteobacteria</taxon>
        <taxon>Neisseriales</taxon>
        <taxon>Neisseriaceae</taxon>
        <taxon>Neisseria</taxon>
    </lineage>
</organism>
<dbReference type="AlphaFoldDB" id="D4DMB8"/>
<evidence type="ECO:0000313" key="1">
    <source>
        <dbReference type="EMBL" id="EFE51034.1"/>
    </source>
</evidence>
<accession>D4DMB8</accession>
<dbReference type="Proteomes" id="UP000005536">
    <property type="component" value="Unassembled WGS sequence"/>
</dbReference>
<dbReference type="EMBL" id="ADBF01000004">
    <property type="protein sequence ID" value="EFE51034.1"/>
    <property type="molecule type" value="Genomic_DNA"/>
</dbReference>
<comment type="caution">
    <text evidence="1">The sequence shown here is derived from an EMBL/GenBank/DDBJ whole genome shotgun (WGS) entry which is preliminary data.</text>
</comment>